<sequence length="200" mass="22638">MDQPKTIKLSKLLSYILRHGAAKHKLTMRPDGYVVLSDILALAKFKTYTGEDIEHVVKTNDKQRFKLTEIDSVWMIRANQGHSIKNVNQDELLERIGTPESIVIHGTSLNNWQQIKTQGLSRMNRLHIHFAIGLPGESGVISGMRATSQVYIYIDMEKAMHDGIVFYRSSNNVILTEGQNGVLLVKYFKQVVDCQGKSLL</sequence>
<evidence type="ECO:0000256" key="4">
    <source>
        <dbReference type="ARBA" id="ARBA00022679"/>
    </source>
</evidence>
<evidence type="ECO:0000313" key="8">
    <source>
        <dbReference type="Proteomes" id="UP001209540"/>
    </source>
</evidence>
<gene>
    <name evidence="7" type="ORF">BDA99DRAFT_91274</name>
</gene>
<dbReference type="Proteomes" id="UP001209540">
    <property type="component" value="Unassembled WGS sequence"/>
</dbReference>
<evidence type="ECO:0000256" key="2">
    <source>
        <dbReference type="ARBA" id="ARBA00009836"/>
    </source>
</evidence>
<dbReference type="GO" id="GO:0000215">
    <property type="term" value="F:tRNA 2'-phosphotransferase activity"/>
    <property type="evidence" value="ECO:0007669"/>
    <property type="project" value="UniProtKB-EC"/>
</dbReference>
<evidence type="ECO:0000256" key="3">
    <source>
        <dbReference type="ARBA" id="ARBA00012007"/>
    </source>
</evidence>
<dbReference type="GO" id="GO:0006388">
    <property type="term" value="P:tRNA splicing, via endonucleolytic cleavage and ligation"/>
    <property type="evidence" value="ECO:0007669"/>
    <property type="project" value="TreeGrafter"/>
</dbReference>
<proteinExistence type="inferred from homology"/>
<reference evidence="7" key="2">
    <citation type="submission" date="2023-02" db="EMBL/GenBank/DDBJ databases">
        <authorList>
            <consortium name="DOE Joint Genome Institute"/>
            <person name="Mondo S.J."/>
            <person name="Chang Y."/>
            <person name="Wang Y."/>
            <person name="Ahrendt S."/>
            <person name="Andreopoulos W."/>
            <person name="Barry K."/>
            <person name="Beard J."/>
            <person name="Benny G.L."/>
            <person name="Blankenship S."/>
            <person name="Bonito G."/>
            <person name="Cuomo C."/>
            <person name="Desiro A."/>
            <person name="Gervers K.A."/>
            <person name="Hundley H."/>
            <person name="Kuo A."/>
            <person name="LaButti K."/>
            <person name="Lang B.F."/>
            <person name="Lipzen A."/>
            <person name="O'Donnell K."/>
            <person name="Pangilinan J."/>
            <person name="Reynolds N."/>
            <person name="Sandor L."/>
            <person name="Smith M.W."/>
            <person name="Tsang A."/>
            <person name="Grigoriev I.V."/>
            <person name="Stajich J.E."/>
            <person name="Spatafora J.W."/>
        </authorList>
    </citation>
    <scope>NUCLEOTIDE SEQUENCE</scope>
    <source>
        <strain evidence="7">RSA 2281</strain>
    </source>
</reference>
<reference evidence="7" key="1">
    <citation type="journal article" date="2022" name="IScience">
        <title>Evolution of zygomycete secretomes and the origins of terrestrial fungal ecologies.</title>
        <authorList>
            <person name="Chang Y."/>
            <person name="Wang Y."/>
            <person name="Mondo S."/>
            <person name="Ahrendt S."/>
            <person name="Andreopoulos W."/>
            <person name="Barry K."/>
            <person name="Beard J."/>
            <person name="Benny G.L."/>
            <person name="Blankenship S."/>
            <person name="Bonito G."/>
            <person name="Cuomo C."/>
            <person name="Desiro A."/>
            <person name="Gervers K.A."/>
            <person name="Hundley H."/>
            <person name="Kuo A."/>
            <person name="LaButti K."/>
            <person name="Lang B.F."/>
            <person name="Lipzen A."/>
            <person name="O'Donnell K."/>
            <person name="Pangilinan J."/>
            <person name="Reynolds N."/>
            <person name="Sandor L."/>
            <person name="Smith M.E."/>
            <person name="Tsang A."/>
            <person name="Grigoriev I.V."/>
            <person name="Stajich J.E."/>
            <person name="Spatafora J.W."/>
        </authorList>
    </citation>
    <scope>NUCLEOTIDE SEQUENCE</scope>
    <source>
        <strain evidence="7">RSA 2281</strain>
    </source>
</reference>
<dbReference type="PANTHER" id="PTHR12684">
    <property type="entry name" value="PUTATIVE PHOSPHOTRANSFERASE"/>
    <property type="match status" value="1"/>
</dbReference>
<name>A0AAD5KBX7_9FUNG</name>
<comment type="caution">
    <text evidence="7">The sequence shown here is derived from an EMBL/GenBank/DDBJ whole genome shotgun (WGS) entry which is preliminary data.</text>
</comment>
<dbReference type="PANTHER" id="PTHR12684:SF2">
    <property type="entry name" value="TRNA 2'-PHOSPHOTRANSFERASE 1"/>
    <property type="match status" value="1"/>
</dbReference>
<keyword evidence="4" id="KW-0808">Transferase</keyword>
<evidence type="ECO:0000256" key="1">
    <source>
        <dbReference type="ARBA" id="ARBA00003343"/>
    </source>
</evidence>
<dbReference type="InterPro" id="IPR002745">
    <property type="entry name" value="Ptrans_KptA/Tpt1"/>
</dbReference>
<keyword evidence="5" id="KW-0520">NAD</keyword>
<dbReference type="Gene3D" id="3.20.170.30">
    <property type="match status" value="1"/>
</dbReference>
<dbReference type="EC" id="2.7.1.160" evidence="3"/>
<evidence type="ECO:0000313" key="7">
    <source>
        <dbReference type="EMBL" id="KAI9260754.1"/>
    </source>
</evidence>
<comment type="catalytic activity">
    <reaction evidence="6">
        <text>2'-phospho-[ligated tRNA] + NAD(+) = mature tRNA + ADP-alpha-D-ribose 1'',2''-cyclic phosphate + nicotinamide</text>
        <dbReference type="Rhea" id="RHEA:23324"/>
        <dbReference type="Rhea" id="RHEA-COMP:11106"/>
        <dbReference type="Rhea" id="RHEA-COMP:11107"/>
        <dbReference type="ChEBI" id="CHEBI:17154"/>
        <dbReference type="ChEBI" id="CHEBI:57540"/>
        <dbReference type="ChEBI" id="CHEBI:76596"/>
        <dbReference type="ChEBI" id="CHEBI:82883"/>
        <dbReference type="ChEBI" id="CHEBI:85027"/>
        <dbReference type="EC" id="2.7.1.160"/>
    </reaction>
</comment>
<dbReference type="FunFam" id="3.20.170.30:FF:000002">
    <property type="entry name" value="Phosphotransferase, putative"/>
    <property type="match status" value="1"/>
</dbReference>
<organism evidence="7 8">
    <name type="scientific">Phascolomyces articulosus</name>
    <dbReference type="NCBI Taxonomy" id="60185"/>
    <lineage>
        <taxon>Eukaryota</taxon>
        <taxon>Fungi</taxon>
        <taxon>Fungi incertae sedis</taxon>
        <taxon>Mucoromycota</taxon>
        <taxon>Mucoromycotina</taxon>
        <taxon>Mucoromycetes</taxon>
        <taxon>Mucorales</taxon>
        <taxon>Lichtheimiaceae</taxon>
        <taxon>Phascolomyces</taxon>
    </lineage>
</organism>
<dbReference type="InterPro" id="IPR042080">
    <property type="entry name" value="RNA_2'-PTrans_N"/>
</dbReference>
<dbReference type="Pfam" id="PF01885">
    <property type="entry name" value="PTS_2-RNA"/>
    <property type="match status" value="1"/>
</dbReference>
<dbReference type="SUPFAM" id="SSF56399">
    <property type="entry name" value="ADP-ribosylation"/>
    <property type="match status" value="1"/>
</dbReference>
<keyword evidence="8" id="KW-1185">Reference proteome</keyword>
<dbReference type="InterPro" id="IPR042081">
    <property type="entry name" value="RNA_2'-PTrans_C"/>
</dbReference>
<accession>A0AAD5KBX7</accession>
<evidence type="ECO:0000256" key="6">
    <source>
        <dbReference type="ARBA" id="ARBA00047949"/>
    </source>
</evidence>
<dbReference type="EMBL" id="JAIXMP010000016">
    <property type="protein sequence ID" value="KAI9260754.1"/>
    <property type="molecule type" value="Genomic_DNA"/>
</dbReference>
<dbReference type="AlphaFoldDB" id="A0AAD5KBX7"/>
<comment type="function">
    <text evidence="1">Catalyzes the last step of tRNA splicing, the transfer of the splice junction 2'-phosphate from ligated tRNA to NAD to produce ADP-ribose 1''-2'' cyclic phosphate.</text>
</comment>
<dbReference type="Gene3D" id="1.10.10.970">
    <property type="entry name" value="RNA 2'-phosphotransferase, Tpt1/KptA family, N-terminal domain"/>
    <property type="match status" value="1"/>
</dbReference>
<comment type="similarity">
    <text evidence="2">Belongs to the KptA/TPT1 family.</text>
</comment>
<protein>
    <recommendedName>
        <fullName evidence="3">2'-phosphotransferase</fullName>
        <ecNumber evidence="3">2.7.1.160</ecNumber>
    </recommendedName>
</protein>
<evidence type="ECO:0000256" key="5">
    <source>
        <dbReference type="ARBA" id="ARBA00023027"/>
    </source>
</evidence>